<evidence type="ECO:0000313" key="2">
    <source>
        <dbReference type="Proteomes" id="UP000236884"/>
    </source>
</evidence>
<accession>A0A0S3PZX2</accession>
<proteinExistence type="predicted"/>
<dbReference type="EMBL" id="AP014946">
    <property type="protein sequence ID" value="BAT61467.1"/>
    <property type="molecule type" value="Genomic_DNA"/>
</dbReference>
<dbReference type="Proteomes" id="UP000236884">
    <property type="component" value="Chromosome"/>
</dbReference>
<dbReference type="OrthoDB" id="8075301at2"/>
<gene>
    <name evidence="1" type="ORF">GJW-30_1_04024</name>
</gene>
<name>A0A0S3PZX2_9BRAD</name>
<keyword evidence="2" id="KW-1185">Reference proteome</keyword>
<dbReference type="RefSeq" id="WP_096358160.1">
    <property type="nucleotide sequence ID" value="NZ_AP014946.1"/>
</dbReference>
<reference evidence="1 2" key="1">
    <citation type="submission" date="2015-08" db="EMBL/GenBank/DDBJ databases">
        <title>Investigation of the bacterial diversity of lava forest soil.</title>
        <authorList>
            <person name="Lee J.S."/>
        </authorList>
    </citation>
    <scope>NUCLEOTIDE SEQUENCE [LARGE SCALE GENOMIC DNA]</scope>
    <source>
        <strain evidence="1 2">GJW-30</strain>
    </source>
</reference>
<sequence length="137" mass="15395">MATEMKISDDIRWGKIVKSWATGKNYVNPNDPPLTLPRTQPELVAMCLELGVTITFPDEQDGLAIIQYSPQTVVLKLPPKTMVEATERKFDGANAEYPMPPFYSKFFRADFPTDLSKEDLLDLHAARIGDYAVRNCG</sequence>
<evidence type="ECO:0000313" key="1">
    <source>
        <dbReference type="EMBL" id="BAT61467.1"/>
    </source>
</evidence>
<protein>
    <submittedName>
        <fullName evidence="1">Uncharacterized protein</fullName>
    </submittedName>
</protein>
<organism evidence="1 2">
    <name type="scientific">Variibacter gotjawalensis</name>
    <dbReference type="NCBI Taxonomy" id="1333996"/>
    <lineage>
        <taxon>Bacteria</taxon>
        <taxon>Pseudomonadati</taxon>
        <taxon>Pseudomonadota</taxon>
        <taxon>Alphaproteobacteria</taxon>
        <taxon>Hyphomicrobiales</taxon>
        <taxon>Nitrobacteraceae</taxon>
        <taxon>Variibacter</taxon>
    </lineage>
</organism>
<dbReference type="KEGG" id="vgo:GJW-30_1_04024"/>
<dbReference type="AlphaFoldDB" id="A0A0S3PZX2"/>